<name>D0GIV8_9FUSO</name>
<proteinExistence type="predicted"/>
<feature type="transmembrane region" description="Helical" evidence="1">
    <location>
        <begin position="172"/>
        <end position="191"/>
    </location>
</feature>
<dbReference type="RefSeq" id="WP_006806402.1">
    <property type="nucleotide sequence ID" value="NZ_ADAD01000029.1"/>
</dbReference>
<keyword evidence="1" id="KW-1133">Transmembrane helix</keyword>
<feature type="transmembrane region" description="Helical" evidence="1">
    <location>
        <begin position="58"/>
        <end position="74"/>
    </location>
</feature>
<dbReference type="Pfam" id="PF18159">
    <property type="entry name" value="S_4TM"/>
    <property type="match status" value="1"/>
</dbReference>
<dbReference type="InterPro" id="IPR049920">
    <property type="entry name" value="IK1_05631-like"/>
</dbReference>
<dbReference type="Proteomes" id="UP000004226">
    <property type="component" value="Unassembled WGS sequence"/>
</dbReference>
<feature type="transmembrane region" description="Helical" evidence="1">
    <location>
        <begin position="30"/>
        <end position="52"/>
    </location>
</feature>
<keyword evidence="3" id="KW-1185">Reference proteome</keyword>
<feature type="transmembrane region" description="Helical" evidence="1">
    <location>
        <begin position="197"/>
        <end position="214"/>
    </location>
</feature>
<protein>
    <submittedName>
        <fullName evidence="2">Uncharacterized protein</fullName>
    </submittedName>
</protein>
<dbReference type="AlphaFoldDB" id="D0GIV8"/>
<keyword evidence="1" id="KW-0812">Transmembrane</keyword>
<evidence type="ECO:0000313" key="3">
    <source>
        <dbReference type="Proteomes" id="UP000004226"/>
    </source>
</evidence>
<reference evidence="2 3" key="1">
    <citation type="submission" date="2009-10" db="EMBL/GenBank/DDBJ databases">
        <authorList>
            <person name="Harkins D.M."/>
            <person name="Madupu R."/>
            <person name="Durkin A.S."/>
            <person name="Torralba M."/>
            <person name="Methe B."/>
            <person name="Sutton G.G."/>
            <person name="Strausberg R.L."/>
            <person name="Nelson K.E."/>
        </authorList>
    </citation>
    <scope>NUCLEOTIDE SEQUENCE [LARGE SCALE GENOMIC DNA]</scope>
    <source>
        <strain evidence="2 3">F0264</strain>
    </source>
</reference>
<evidence type="ECO:0000313" key="2">
    <source>
        <dbReference type="EMBL" id="EEY35997.1"/>
    </source>
</evidence>
<sequence>MNKSIYELQNEKDIQKCIIIQKNYYTKAKAFNNFIFIFNVVIIVLFSILSLLSETMKAISILISMIIPYINNIFEKEKSKIQKEASDVQQYIDTYLYSAVLNEESKYRNQKEWNNTLKKSEMDKLVSKCDEMKENWYSDYSQKKDVEQIYLSQKENINWDNNLRNNYLKLNYVSFFILLIAIFIVVILFNLTFVKSMLYFAWLLVIINYFQKNISMLKNDIKNQEIMKEIAIIIENNFEKENFKIEDILELEIKLQDKI</sequence>
<keyword evidence="1" id="KW-0472">Membrane</keyword>
<gene>
    <name evidence="2" type="ORF">HMPREF0554_0156</name>
</gene>
<evidence type="ECO:0000256" key="1">
    <source>
        <dbReference type="SAM" id="Phobius"/>
    </source>
</evidence>
<organism evidence="2 3">
    <name type="scientific">Pseudoleptotrichia goodfellowii F0264</name>
    <dbReference type="NCBI Taxonomy" id="596323"/>
    <lineage>
        <taxon>Bacteria</taxon>
        <taxon>Fusobacteriati</taxon>
        <taxon>Fusobacteriota</taxon>
        <taxon>Fusobacteriia</taxon>
        <taxon>Fusobacteriales</taxon>
        <taxon>Leptotrichiaceae</taxon>
        <taxon>Pseudoleptotrichia</taxon>
    </lineage>
</organism>
<accession>D0GIV8</accession>
<comment type="caution">
    <text evidence="2">The sequence shown here is derived from an EMBL/GenBank/DDBJ whole genome shotgun (WGS) entry which is preliminary data.</text>
</comment>
<dbReference type="EMBL" id="ADAD01000029">
    <property type="protein sequence ID" value="EEY35997.1"/>
    <property type="molecule type" value="Genomic_DNA"/>
</dbReference>